<organism evidence="2 3">
    <name type="scientific">Dactylosporangium darangshiense</name>
    <dbReference type="NCBI Taxonomy" id="579108"/>
    <lineage>
        <taxon>Bacteria</taxon>
        <taxon>Bacillati</taxon>
        <taxon>Actinomycetota</taxon>
        <taxon>Actinomycetes</taxon>
        <taxon>Micromonosporales</taxon>
        <taxon>Micromonosporaceae</taxon>
        <taxon>Dactylosporangium</taxon>
    </lineage>
</organism>
<dbReference type="RefSeq" id="WP_345123199.1">
    <property type="nucleotide sequence ID" value="NZ_BAABAT010000003.1"/>
</dbReference>
<keyword evidence="1" id="KW-0472">Membrane</keyword>
<feature type="transmembrane region" description="Helical" evidence="1">
    <location>
        <begin position="301"/>
        <end position="321"/>
    </location>
</feature>
<dbReference type="PANTHER" id="PTHR36840:SF1">
    <property type="entry name" value="BLL5714 PROTEIN"/>
    <property type="match status" value="1"/>
</dbReference>
<evidence type="ECO:0000313" key="3">
    <source>
        <dbReference type="Proteomes" id="UP001500620"/>
    </source>
</evidence>
<feature type="transmembrane region" description="Helical" evidence="1">
    <location>
        <begin position="236"/>
        <end position="254"/>
    </location>
</feature>
<feature type="transmembrane region" description="Helical" evidence="1">
    <location>
        <begin position="275"/>
        <end position="295"/>
    </location>
</feature>
<feature type="transmembrane region" description="Helical" evidence="1">
    <location>
        <begin position="91"/>
        <end position="111"/>
    </location>
</feature>
<accession>A0ABP8D2W1</accession>
<feature type="transmembrane region" description="Helical" evidence="1">
    <location>
        <begin position="350"/>
        <end position="369"/>
    </location>
</feature>
<keyword evidence="1" id="KW-0812">Transmembrane</keyword>
<feature type="transmembrane region" description="Helical" evidence="1">
    <location>
        <begin position="117"/>
        <end position="134"/>
    </location>
</feature>
<evidence type="ECO:0000256" key="1">
    <source>
        <dbReference type="SAM" id="Phobius"/>
    </source>
</evidence>
<keyword evidence="3" id="KW-1185">Reference proteome</keyword>
<dbReference type="InterPro" id="IPR010640">
    <property type="entry name" value="Low_temperature_requirement_A"/>
</dbReference>
<protein>
    <submittedName>
        <fullName evidence="2">Low temperature requirement protein A</fullName>
    </submittedName>
</protein>
<feature type="transmembrane region" description="Helical" evidence="1">
    <location>
        <begin position="21"/>
        <end position="42"/>
    </location>
</feature>
<name>A0ABP8D2W1_9ACTN</name>
<dbReference type="EMBL" id="BAABAT010000003">
    <property type="protein sequence ID" value="GAA4246489.1"/>
    <property type="molecule type" value="Genomic_DNA"/>
</dbReference>
<sequence>MSTLPQWRRPMRARDSNEPHRVATPLELLFDLCFVVAIAQLGQLLHHSVSEGHAAHGIAGFLMVFFAIWWAWMNFTWFASAYDADDVPYRLTALLQISGVLVLAAGVPAAFEGRLGFVTLGYAIMRIGLTAQWLRAAHARDEGRGTALRMAAGVSTVMVGWGLILFSHGTAHTLLFVLMAAAELAVPVWAERRWSTPWHPHHIAERYGLLFIIVLGEIVLSTTLAVEGGFDTARLWWVAGSGLLIVFCFWWLYFEEPVHHRLVDNRRAFVWGYGHFFVFASAAALGSGLAVALTVPDGPTLRGNLAVCIPVALLLVSLQLLHLPRSGAILVYISALVVMCAAFAGPALPIVAFVLVAMVAARVLIRARLTRDR</sequence>
<keyword evidence="1" id="KW-1133">Transmembrane helix</keyword>
<dbReference type="Pfam" id="PF06772">
    <property type="entry name" value="LtrA"/>
    <property type="match status" value="1"/>
</dbReference>
<evidence type="ECO:0000313" key="2">
    <source>
        <dbReference type="EMBL" id="GAA4246489.1"/>
    </source>
</evidence>
<feature type="transmembrane region" description="Helical" evidence="1">
    <location>
        <begin position="209"/>
        <end position="230"/>
    </location>
</feature>
<dbReference type="Proteomes" id="UP001500620">
    <property type="component" value="Unassembled WGS sequence"/>
</dbReference>
<gene>
    <name evidence="2" type="ORF">GCM10022255_017910</name>
</gene>
<dbReference type="PANTHER" id="PTHR36840">
    <property type="entry name" value="BLL5714 PROTEIN"/>
    <property type="match status" value="1"/>
</dbReference>
<comment type="caution">
    <text evidence="2">The sequence shown here is derived from an EMBL/GenBank/DDBJ whole genome shotgun (WGS) entry which is preliminary data.</text>
</comment>
<feature type="transmembrane region" description="Helical" evidence="1">
    <location>
        <begin position="54"/>
        <end position="79"/>
    </location>
</feature>
<reference evidence="3" key="1">
    <citation type="journal article" date="2019" name="Int. J. Syst. Evol. Microbiol.">
        <title>The Global Catalogue of Microorganisms (GCM) 10K type strain sequencing project: providing services to taxonomists for standard genome sequencing and annotation.</title>
        <authorList>
            <consortium name="The Broad Institute Genomics Platform"/>
            <consortium name="The Broad Institute Genome Sequencing Center for Infectious Disease"/>
            <person name="Wu L."/>
            <person name="Ma J."/>
        </authorList>
    </citation>
    <scope>NUCLEOTIDE SEQUENCE [LARGE SCALE GENOMIC DNA]</scope>
    <source>
        <strain evidence="3">JCM 17441</strain>
    </source>
</reference>
<proteinExistence type="predicted"/>